<dbReference type="PANTHER" id="PTHR43537">
    <property type="entry name" value="TRANSCRIPTIONAL REGULATOR, GNTR FAMILY"/>
    <property type="match status" value="1"/>
</dbReference>
<organism evidence="5 6">
    <name type="scientific">Nonomuraea insulae</name>
    <dbReference type="NCBI Taxonomy" id="1616787"/>
    <lineage>
        <taxon>Bacteria</taxon>
        <taxon>Bacillati</taxon>
        <taxon>Actinomycetota</taxon>
        <taxon>Actinomycetes</taxon>
        <taxon>Streptosporangiales</taxon>
        <taxon>Streptosporangiaceae</taxon>
        <taxon>Nonomuraea</taxon>
    </lineage>
</organism>
<dbReference type="InterPro" id="IPR011711">
    <property type="entry name" value="GntR_C"/>
</dbReference>
<evidence type="ECO:0000256" key="3">
    <source>
        <dbReference type="ARBA" id="ARBA00023163"/>
    </source>
</evidence>
<keyword evidence="2" id="KW-0238">DNA-binding</keyword>
<evidence type="ECO:0000313" key="5">
    <source>
        <dbReference type="EMBL" id="MFC5826450.1"/>
    </source>
</evidence>
<dbReference type="SMART" id="SM00345">
    <property type="entry name" value="HTH_GNTR"/>
    <property type="match status" value="1"/>
</dbReference>
<dbReference type="InterPro" id="IPR036388">
    <property type="entry name" value="WH-like_DNA-bd_sf"/>
</dbReference>
<evidence type="ECO:0000256" key="1">
    <source>
        <dbReference type="ARBA" id="ARBA00023015"/>
    </source>
</evidence>
<feature type="domain" description="HTH gntR-type" evidence="4">
    <location>
        <begin position="2"/>
        <end position="69"/>
    </location>
</feature>
<evidence type="ECO:0000256" key="2">
    <source>
        <dbReference type="ARBA" id="ARBA00023125"/>
    </source>
</evidence>
<dbReference type="Gene3D" id="1.20.120.530">
    <property type="entry name" value="GntR ligand-binding domain-like"/>
    <property type="match status" value="1"/>
</dbReference>
<keyword evidence="6" id="KW-1185">Reference proteome</keyword>
<dbReference type="Gene3D" id="1.10.10.10">
    <property type="entry name" value="Winged helix-like DNA-binding domain superfamily/Winged helix DNA-binding domain"/>
    <property type="match status" value="1"/>
</dbReference>
<dbReference type="SMART" id="SM00895">
    <property type="entry name" value="FCD"/>
    <property type="match status" value="1"/>
</dbReference>
<keyword evidence="1" id="KW-0805">Transcription regulation</keyword>
<dbReference type="Pfam" id="PF00392">
    <property type="entry name" value="GntR"/>
    <property type="match status" value="1"/>
</dbReference>
<protein>
    <submittedName>
        <fullName evidence="5">GntR family transcriptional regulator</fullName>
    </submittedName>
</protein>
<dbReference type="RefSeq" id="WP_379515963.1">
    <property type="nucleotide sequence ID" value="NZ_JBHSPA010000025.1"/>
</dbReference>
<dbReference type="SUPFAM" id="SSF46785">
    <property type="entry name" value="Winged helix' DNA-binding domain"/>
    <property type="match status" value="1"/>
</dbReference>
<dbReference type="SUPFAM" id="SSF48008">
    <property type="entry name" value="GntR ligand-binding domain-like"/>
    <property type="match status" value="1"/>
</dbReference>
<dbReference type="InterPro" id="IPR008920">
    <property type="entry name" value="TF_FadR/GntR_C"/>
</dbReference>
<name>A0ABW1CP31_9ACTN</name>
<dbReference type="EMBL" id="JBHSPA010000025">
    <property type="protein sequence ID" value="MFC5826450.1"/>
    <property type="molecule type" value="Genomic_DNA"/>
</dbReference>
<proteinExistence type="predicted"/>
<dbReference type="PROSITE" id="PS50949">
    <property type="entry name" value="HTH_GNTR"/>
    <property type="match status" value="1"/>
</dbReference>
<comment type="caution">
    <text evidence="5">The sequence shown here is derived from an EMBL/GenBank/DDBJ whole genome shotgun (WGS) entry which is preliminary data.</text>
</comment>
<sequence length="210" mass="22725">MSTDSGTVLDAIRDGIMRGEFVPDQRLVEADLSERFSASRSSVRSALLQLANEGLVERVMNRGARVRAVSLAEAVEITEVRMVVEGLCAAKAAGRVTPAEAGELREIGARMSEAVGSGDVLGYSELNQLLHRRIRELSGQSTAGGVLERLRGQIVRHQFRLSMQRGRPAVSLGQHLAIIEAICAGDPDAAERASRDHLRSVIEALRAHHD</sequence>
<gene>
    <name evidence="5" type="ORF">ACFPZ3_21495</name>
</gene>
<dbReference type="InterPro" id="IPR000524">
    <property type="entry name" value="Tscrpt_reg_HTH_GntR"/>
</dbReference>
<dbReference type="InterPro" id="IPR036390">
    <property type="entry name" value="WH_DNA-bd_sf"/>
</dbReference>
<evidence type="ECO:0000259" key="4">
    <source>
        <dbReference type="PROSITE" id="PS50949"/>
    </source>
</evidence>
<evidence type="ECO:0000313" key="6">
    <source>
        <dbReference type="Proteomes" id="UP001596058"/>
    </source>
</evidence>
<reference evidence="6" key="1">
    <citation type="journal article" date="2019" name="Int. J. Syst. Evol. Microbiol.">
        <title>The Global Catalogue of Microorganisms (GCM) 10K type strain sequencing project: providing services to taxonomists for standard genome sequencing and annotation.</title>
        <authorList>
            <consortium name="The Broad Institute Genomics Platform"/>
            <consortium name="The Broad Institute Genome Sequencing Center for Infectious Disease"/>
            <person name="Wu L."/>
            <person name="Ma J."/>
        </authorList>
    </citation>
    <scope>NUCLEOTIDE SEQUENCE [LARGE SCALE GENOMIC DNA]</scope>
    <source>
        <strain evidence="6">CCUG 53903</strain>
    </source>
</reference>
<dbReference type="Pfam" id="PF07729">
    <property type="entry name" value="FCD"/>
    <property type="match status" value="1"/>
</dbReference>
<keyword evidence="3" id="KW-0804">Transcription</keyword>
<accession>A0ABW1CP31</accession>
<dbReference type="PANTHER" id="PTHR43537:SF24">
    <property type="entry name" value="GLUCONATE OPERON TRANSCRIPTIONAL REPRESSOR"/>
    <property type="match status" value="1"/>
</dbReference>
<dbReference type="Proteomes" id="UP001596058">
    <property type="component" value="Unassembled WGS sequence"/>
</dbReference>